<dbReference type="InterPro" id="IPR020568">
    <property type="entry name" value="Ribosomal_Su5_D2-typ_SF"/>
</dbReference>
<accession>A0A433VGL4</accession>
<organism evidence="2 3">
    <name type="scientific">Dulcicalothrix desertica PCC 7102</name>
    <dbReference type="NCBI Taxonomy" id="232991"/>
    <lineage>
        <taxon>Bacteria</taxon>
        <taxon>Bacillati</taxon>
        <taxon>Cyanobacteriota</taxon>
        <taxon>Cyanophyceae</taxon>
        <taxon>Nostocales</taxon>
        <taxon>Calotrichaceae</taxon>
        <taxon>Dulcicalothrix</taxon>
    </lineage>
</organism>
<dbReference type="GO" id="GO:0004176">
    <property type="term" value="F:ATP-dependent peptidase activity"/>
    <property type="evidence" value="ECO:0007669"/>
    <property type="project" value="InterPro"/>
</dbReference>
<gene>
    <name evidence="2" type="ORF">DSM106972_040620</name>
</gene>
<feature type="domain" description="Lon proteolytic" evidence="1">
    <location>
        <begin position="11"/>
        <end position="115"/>
    </location>
</feature>
<reference evidence="2" key="1">
    <citation type="submission" date="2018-12" db="EMBL/GenBank/DDBJ databases">
        <authorList>
            <person name="Will S."/>
            <person name="Neumann-Schaal M."/>
            <person name="Henke P."/>
        </authorList>
    </citation>
    <scope>NUCLEOTIDE SEQUENCE</scope>
    <source>
        <strain evidence="2">PCC 7102</strain>
    </source>
</reference>
<dbReference type="GO" id="GO:0006508">
    <property type="term" value="P:proteolysis"/>
    <property type="evidence" value="ECO:0007669"/>
    <property type="project" value="InterPro"/>
</dbReference>
<evidence type="ECO:0000313" key="2">
    <source>
        <dbReference type="EMBL" id="RUT05241.1"/>
    </source>
</evidence>
<sequence>MDDSGMIGAFKLEVQTVPGNGKLTRTGAANTAKIKYGANIALNYFKANSQPVSAKIYPNNFDFLVQLLDLQGVGVPSESGLALFISLCSVCLKRSVQTQLAIFGEMTLGGTISPVRNECR</sequence>
<dbReference type="GO" id="GO:0004252">
    <property type="term" value="F:serine-type endopeptidase activity"/>
    <property type="evidence" value="ECO:0007669"/>
    <property type="project" value="InterPro"/>
</dbReference>
<dbReference type="InterPro" id="IPR014721">
    <property type="entry name" value="Ribsml_uS5_D2-typ_fold_subgr"/>
</dbReference>
<dbReference type="Gene3D" id="3.30.230.10">
    <property type="match status" value="1"/>
</dbReference>
<dbReference type="EMBL" id="RSCL01000009">
    <property type="protein sequence ID" value="RUT05241.1"/>
    <property type="molecule type" value="Genomic_DNA"/>
</dbReference>
<dbReference type="Proteomes" id="UP000271624">
    <property type="component" value="Unassembled WGS sequence"/>
</dbReference>
<dbReference type="Pfam" id="PF05362">
    <property type="entry name" value="Lon_C"/>
    <property type="match status" value="1"/>
</dbReference>
<reference evidence="2" key="2">
    <citation type="journal article" date="2019" name="Genome Biol. Evol.">
        <title>Day and night: Metabolic profiles and evolutionary relationships of six axenic non-marine cyanobacteria.</title>
        <authorList>
            <person name="Will S.E."/>
            <person name="Henke P."/>
            <person name="Boedeker C."/>
            <person name="Huang S."/>
            <person name="Brinkmann H."/>
            <person name="Rohde M."/>
            <person name="Jarek M."/>
            <person name="Friedl T."/>
            <person name="Seufert S."/>
            <person name="Schumacher M."/>
            <person name="Overmann J."/>
            <person name="Neumann-Schaal M."/>
            <person name="Petersen J."/>
        </authorList>
    </citation>
    <scope>NUCLEOTIDE SEQUENCE [LARGE SCALE GENOMIC DNA]</scope>
    <source>
        <strain evidence="2">PCC 7102</strain>
    </source>
</reference>
<name>A0A433VGL4_9CYAN</name>
<dbReference type="InterPro" id="IPR008269">
    <property type="entry name" value="Lon_proteolytic"/>
</dbReference>
<protein>
    <recommendedName>
        <fullName evidence="1">Lon proteolytic domain-containing protein</fullName>
    </recommendedName>
</protein>
<keyword evidence="3" id="KW-1185">Reference proteome</keyword>
<proteinExistence type="predicted"/>
<dbReference type="SUPFAM" id="SSF54211">
    <property type="entry name" value="Ribosomal protein S5 domain 2-like"/>
    <property type="match status" value="1"/>
</dbReference>
<evidence type="ECO:0000259" key="1">
    <source>
        <dbReference type="Pfam" id="PF05362"/>
    </source>
</evidence>
<evidence type="ECO:0000313" key="3">
    <source>
        <dbReference type="Proteomes" id="UP000271624"/>
    </source>
</evidence>
<dbReference type="AlphaFoldDB" id="A0A433VGL4"/>
<comment type="caution">
    <text evidence="2">The sequence shown here is derived from an EMBL/GenBank/DDBJ whole genome shotgun (WGS) entry which is preliminary data.</text>
</comment>